<keyword evidence="3" id="KW-1185">Reference proteome</keyword>
<dbReference type="Proteomes" id="UP000512167">
    <property type="component" value="Chromosome"/>
</dbReference>
<keyword evidence="1" id="KW-0812">Transmembrane</keyword>
<feature type="transmembrane region" description="Helical" evidence="1">
    <location>
        <begin position="83"/>
        <end position="102"/>
    </location>
</feature>
<dbReference type="EMBL" id="CP051151">
    <property type="protein sequence ID" value="QLY40628.1"/>
    <property type="molecule type" value="Genomic_DNA"/>
</dbReference>
<sequence length="314" mass="36501">MNENLKNAYISEVIKYLPLSLKEDIRMELSANIDAQMENENMSLEDVLLDLGHPKQLAYSYLDNKEYVIGPRYKESYYQTLKLLIPLIWTIIIALDLISFIFTGDYSFSEMFESLNQATFVVFTYVTIGFIIAEKVNKNQDQNKDWHPSQIDIKKHSQKSWSRSSSYVGIIFTILFLVIINRFPHLIGINVIGENTNIPFFNLNDFDTYKTWLNIALIISATRLFLRIFFTEYNKINSSISFILNLISLVIVLAIILNPNLLNPNLSQELANLGFPELFSFNFIHNLFRLAGLIIFIVFTIDSYKELKYGFYNN</sequence>
<feature type="transmembrane region" description="Helical" evidence="1">
    <location>
        <begin position="212"/>
        <end position="230"/>
    </location>
</feature>
<evidence type="ECO:0000313" key="3">
    <source>
        <dbReference type="Proteomes" id="UP000512167"/>
    </source>
</evidence>
<feature type="transmembrane region" description="Helical" evidence="1">
    <location>
        <begin position="282"/>
        <end position="301"/>
    </location>
</feature>
<evidence type="ECO:0000313" key="2">
    <source>
        <dbReference type="EMBL" id="QLY40628.1"/>
    </source>
</evidence>
<accession>A0A7L6N5V2</accession>
<dbReference type="RefSeq" id="WP_312031474.1">
    <property type="nucleotide sequence ID" value="NZ_CP051151.1"/>
</dbReference>
<dbReference type="AlphaFoldDB" id="A0A7L6N5V2"/>
<dbReference type="KEGG" id="tbk:HF295_07130"/>
<protein>
    <submittedName>
        <fullName evidence="2">Uncharacterized protein</fullName>
    </submittedName>
</protein>
<organism evidence="2 3">
    <name type="scientific">Hujiaoplasma nucleasis</name>
    <dbReference type="NCBI Taxonomy" id="2725268"/>
    <lineage>
        <taxon>Bacteria</taxon>
        <taxon>Bacillati</taxon>
        <taxon>Mycoplasmatota</taxon>
        <taxon>Mollicutes</taxon>
        <taxon>Candidatus Izemoplasmatales</taxon>
        <taxon>Hujiaoplasmataceae</taxon>
        <taxon>Hujiaoplasma</taxon>
    </lineage>
</organism>
<keyword evidence="1" id="KW-1133">Transmembrane helix</keyword>
<reference evidence="2 3" key="1">
    <citation type="submission" date="2020-04" db="EMBL/GenBank/DDBJ databases">
        <authorList>
            <person name="Zheng R.K."/>
            <person name="Sun C.M."/>
        </authorList>
    </citation>
    <scope>NUCLEOTIDE SEQUENCE [LARGE SCALE GENOMIC DNA]</scope>
    <source>
        <strain evidence="3">zrk29</strain>
    </source>
</reference>
<proteinExistence type="predicted"/>
<feature type="transmembrane region" description="Helical" evidence="1">
    <location>
        <begin position="167"/>
        <end position="192"/>
    </location>
</feature>
<gene>
    <name evidence="2" type="ORF">HF295_07130</name>
</gene>
<keyword evidence="1" id="KW-0472">Membrane</keyword>
<feature type="transmembrane region" description="Helical" evidence="1">
    <location>
        <begin position="114"/>
        <end position="133"/>
    </location>
</feature>
<name>A0A7L6N5V2_9MOLU</name>
<evidence type="ECO:0000256" key="1">
    <source>
        <dbReference type="SAM" id="Phobius"/>
    </source>
</evidence>
<feature type="transmembrane region" description="Helical" evidence="1">
    <location>
        <begin position="242"/>
        <end position="262"/>
    </location>
</feature>